<evidence type="ECO:0000256" key="1">
    <source>
        <dbReference type="SAM" id="MobiDB-lite"/>
    </source>
</evidence>
<dbReference type="EMBL" id="AWET01000040">
    <property type="protein sequence ID" value="ERK00038.1"/>
    <property type="molecule type" value="Genomic_DNA"/>
</dbReference>
<evidence type="ECO:0000313" key="3">
    <source>
        <dbReference type="EMBL" id="ERK00038.1"/>
    </source>
</evidence>
<feature type="compositionally biased region" description="Polar residues" evidence="1">
    <location>
        <begin position="217"/>
        <end position="229"/>
    </location>
</feature>
<evidence type="ECO:0000256" key="2">
    <source>
        <dbReference type="SAM" id="SignalP"/>
    </source>
</evidence>
<protein>
    <recommendedName>
        <fullName evidence="5">Secreted protein</fullName>
    </recommendedName>
</protein>
<feature type="compositionally biased region" description="Gly residues" evidence="1">
    <location>
        <begin position="267"/>
        <end position="294"/>
    </location>
</feature>
<dbReference type="RefSeq" id="WP_021584388.1">
    <property type="nucleotide sequence ID" value="NZ_AWET01000040.1"/>
</dbReference>
<feature type="compositionally biased region" description="Basic and acidic residues" evidence="1">
    <location>
        <begin position="230"/>
        <end position="241"/>
    </location>
</feature>
<name>U2L6E0_9BACT</name>
<sequence>MNKLFLTLVLLSMPSFTMMAQDDDLYFVPKKVVETNHSIADRTGKPTYYIGSNRNIDEYNHRGKFRNRYGRIESDSLSDDIIDYDSGRAIYSDAIYNYEDDYAYCRRMSRFDDYYGWYDPWFYGHWGYGAYWSARWGWYNSWYYRYYGYAGWADPWFDPWYYGYYGYRWRYPYHYDWGWSYPYYNGGYTVYRGITGTRNHSGGVSPRIEGRRDFTFGNGNRSRSFGSRNDNTRWNRQEDNNFGRYVGSRSYDNNTPIRSYTPMNGGRSFGGGGRSFGGGGNAGGSGGHFGNGRR</sequence>
<feature type="region of interest" description="Disordered" evidence="1">
    <location>
        <begin position="265"/>
        <end position="294"/>
    </location>
</feature>
<proteinExistence type="predicted"/>
<gene>
    <name evidence="3" type="ORF">HMPREF1218_1572</name>
</gene>
<evidence type="ECO:0008006" key="5">
    <source>
        <dbReference type="Google" id="ProtNLM"/>
    </source>
</evidence>
<keyword evidence="2" id="KW-0732">Signal</keyword>
<evidence type="ECO:0000313" key="4">
    <source>
        <dbReference type="Proteomes" id="UP000016600"/>
    </source>
</evidence>
<keyword evidence="4" id="KW-1185">Reference proteome</keyword>
<accession>U2L6E0</accession>
<organism evidence="3 4">
    <name type="scientific">Hoylesella pleuritidis F0068</name>
    <dbReference type="NCBI Taxonomy" id="1081904"/>
    <lineage>
        <taxon>Bacteria</taxon>
        <taxon>Pseudomonadati</taxon>
        <taxon>Bacteroidota</taxon>
        <taxon>Bacteroidia</taxon>
        <taxon>Bacteroidales</taxon>
        <taxon>Prevotellaceae</taxon>
        <taxon>Hoylesella</taxon>
    </lineage>
</organism>
<reference evidence="3 4" key="1">
    <citation type="submission" date="2013-08" db="EMBL/GenBank/DDBJ databases">
        <authorList>
            <person name="Durkin A.S."/>
            <person name="Haft D.R."/>
            <person name="McCorrison J."/>
            <person name="Torralba M."/>
            <person name="Gillis M."/>
            <person name="Haft D.H."/>
            <person name="Methe B."/>
            <person name="Sutton G."/>
            <person name="Nelson K.E."/>
        </authorList>
    </citation>
    <scope>NUCLEOTIDE SEQUENCE [LARGE SCALE GENOMIC DNA]</scope>
    <source>
        <strain evidence="3 4">F0068</strain>
    </source>
</reference>
<feature type="region of interest" description="Disordered" evidence="1">
    <location>
        <begin position="215"/>
        <end position="247"/>
    </location>
</feature>
<feature type="signal peptide" evidence="2">
    <location>
        <begin position="1"/>
        <end position="20"/>
    </location>
</feature>
<dbReference type="PATRIC" id="fig|1081904.3.peg.1793"/>
<dbReference type="Proteomes" id="UP000016600">
    <property type="component" value="Unassembled WGS sequence"/>
</dbReference>
<dbReference type="AlphaFoldDB" id="U2L6E0"/>
<comment type="caution">
    <text evidence="3">The sequence shown here is derived from an EMBL/GenBank/DDBJ whole genome shotgun (WGS) entry which is preliminary data.</text>
</comment>
<feature type="chain" id="PRO_5004631651" description="Secreted protein" evidence="2">
    <location>
        <begin position="21"/>
        <end position="294"/>
    </location>
</feature>